<proteinExistence type="predicted"/>
<dbReference type="EMBL" id="KN835268">
    <property type="protein sequence ID" value="KIK41460.1"/>
    <property type="molecule type" value="Genomic_DNA"/>
</dbReference>
<organism evidence="1 2">
    <name type="scientific">Suillus luteus UH-Slu-Lm8-n1</name>
    <dbReference type="NCBI Taxonomy" id="930992"/>
    <lineage>
        <taxon>Eukaryota</taxon>
        <taxon>Fungi</taxon>
        <taxon>Dikarya</taxon>
        <taxon>Basidiomycota</taxon>
        <taxon>Agaricomycotina</taxon>
        <taxon>Agaricomycetes</taxon>
        <taxon>Agaricomycetidae</taxon>
        <taxon>Boletales</taxon>
        <taxon>Suillineae</taxon>
        <taxon>Suillaceae</taxon>
        <taxon>Suillus</taxon>
    </lineage>
</organism>
<dbReference type="InParanoid" id="A0A0C9ZU93"/>
<gene>
    <name evidence="1" type="ORF">CY34DRAFT_806058</name>
</gene>
<evidence type="ECO:0000313" key="2">
    <source>
        <dbReference type="Proteomes" id="UP000054485"/>
    </source>
</evidence>
<dbReference type="HOGENOM" id="CLU_2905654_0_0_1"/>
<dbReference type="AlphaFoldDB" id="A0A0C9ZU93"/>
<protein>
    <submittedName>
        <fullName evidence="1">Uncharacterized protein</fullName>
    </submittedName>
</protein>
<name>A0A0C9ZU93_9AGAM</name>
<sequence length="62" mass="7366">MFYRVVDHRLYNLLERLFWACIIILARPQWADAVPEITRALHESFNHCSLTQQSSSVIDEVY</sequence>
<dbReference type="Proteomes" id="UP000054485">
    <property type="component" value="Unassembled WGS sequence"/>
</dbReference>
<reference evidence="1 2" key="1">
    <citation type="submission" date="2014-04" db="EMBL/GenBank/DDBJ databases">
        <authorList>
            <consortium name="DOE Joint Genome Institute"/>
            <person name="Kuo A."/>
            <person name="Ruytinx J."/>
            <person name="Rineau F."/>
            <person name="Colpaert J."/>
            <person name="Kohler A."/>
            <person name="Nagy L.G."/>
            <person name="Floudas D."/>
            <person name="Copeland A."/>
            <person name="Barry K.W."/>
            <person name="Cichocki N."/>
            <person name="Veneault-Fourrey C."/>
            <person name="LaButti K."/>
            <person name="Lindquist E.A."/>
            <person name="Lipzen A."/>
            <person name="Lundell T."/>
            <person name="Morin E."/>
            <person name="Murat C."/>
            <person name="Sun H."/>
            <person name="Tunlid A."/>
            <person name="Henrissat B."/>
            <person name="Grigoriev I.V."/>
            <person name="Hibbett D.S."/>
            <person name="Martin F."/>
            <person name="Nordberg H.P."/>
            <person name="Cantor M.N."/>
            <person name="Hua S.X."/>
        </authorList>
    </citation>
    <scope>NUCLEOTIDE SEQUENCE [LARGE SCALE GENOMIC DNA]</scope>
    <source>
        <strain evidence="1 2">UH-Slu-Lm8-n1</strain>
    </source>
</reference>
<accession>A0A0C9ZU93</accession>
<evidence type="ECO:0000313" key="1">
    <source>
        <dbReference type="EMBL" id="KIK41460.1"/>
    </source>
</evidence>
<keyword evidence="2" id="KW-1185">Reference proteome</keyword>
<reference evidence="2" key="2">
    <citation type="submission" date="2015-01" db="EMBL/GenBank/DDBJ databases">
        <title>Evolutionary Origins and Diversification of the Mycorrhizal Mutualists.</title>
        <authorList>
            <consortium name="DOE Joint Genome Institute"/>
            <consortium name="Mycorrhizal Genomics Consortium"/>
            <person name="Kohler A."/>
            <person name="Kuo A."/>
            <person name="Nagy L.G."/>
            <person name="Floudas D."/>
            <person name="Copeland A."/>
            <person name="Barry K.W."/>
            <person name="Cichocki N."/>
            <person name="Veneault-Fourrey C."/>
            <person name="LaButti K."/>
            <person name="Lindquist E.A."/>
            <person name="Lipzen A."/>
            <person name="Lundell T."/>
            <person name="Morin E."/>
            <person name="Murat C."/>
            <person name="Riley R."/>
            <person name="Ohm R."/>
            <person name="Sun H."/>
            <person name="Tunlid A."/>
            <person name="Henrissat B."/>
            <person name="Grigoriev I.V."/>
            <person name="Hibbett D.S."/>
            <person name="Martin F."/>
        </authorList>
    </citation>
    <scope>NUCLEOTIDE SEQUENCE [LARGE SCALE GENOMIC DNA]</scope>
    <source>
        <strain evidence="2">UH-Slu-Lm8-n1</strain>
    </source>
</reference>